<feature type="transmembrane region" description="Helical" evidence="1">
    <location>
        <begin position="20"/>
        <end position="40"/>
    </location>
</feature>
<dbReference type="RefSeq" id="WP_079638934.1">
    <property type="nucleotide sequence ID" value="NZ_FUYP01000013.1"/>
</dbReference>
<keyword evidence="1" id="KW-0472">Membrane</keyword>
<evidence type="ECO:0000259" key="2">
    <source>
        <dbReference type="Pfam" id="PF07835"/>
    </source>
</evidence>
<dbReference type="Gene3D" id="1.20.5.160">
    <property type="entry name" value="Bacterial aa3 type cytochrome c oxidase subunit IV"/>
    <property type="match status" value="1"/>
</dbReference>
<keyword evidence="4" id="KW-1185">Reference proteome</keyword>
<gene>
    <name evidence="3" type="ORF">SAMN06295937_101383</name>
</gene>
<dbReference type="Proteomes" id="UP000190044">
    <property type="component" value="Unassembled WGS sequence"/>
</dbReference>
<evidence type="ECO:0000313" key="4">
    <source>
        <dbReference type="Proteomes" id="UP000190044"/>
    </source>
</evidence>
<dbReference type="EMBL" id="FUYP01000013">
    <property type="protein sequence ID" value="SKB68111.1"/>
    <property type="molecule type" value="Genomic_DNA"/>
</dbReference>
<keyword evidence="1" id="KW-0812">Transmembrane</keyword>
<dbReference type="SUPFAM" id="SSF81469">
    <property type="entry name" value="Bacterial aa3 type cytochrome c oxidase subunit IV"/>
    <property type="match status" value="1"/>
</dbReference>
<reference evidence="4" key="1">
    <citation type="submission" date="2017-02" db="EMBL/GenBank/DDBJ databases">
        <authorList>
            <person name="Varghese N."/>
            <person name="Submissions S."/>
        </authorList>
    </citation>
    <scope>NUCLEOTIDE SEQUENCE [LARGE SCALE GENOMIC DNA]</scope>
    <source>
        <strain evidence="4">R11H</strain>
    </source>
</reference>
<dbReference type="AlphaFoldDB" id="A0A1T5D927"/>
<name>A0A1T5D927_9SPHN</name>
<dbReference type="InterPro" id="IPR012422">
    <property type="entry name" value="Cyt_c_oxidase_su4_bac-aa3"/>
</dbReference>
<feature type="domain" description="Cytochrome c oxidase subunit IV bacterial aa3 type" evidence="2">
    <location>
        <begin position="4"/>
        <end position="38"/>
    </location>
</feature>
<dbReference type="Pfam" id="PF07835">
    <property type="entry name" value="COX4_pro_2"/>
    <property type="match status" value="1"/>
</dbReference>
<sequence>MSSEQDIKAARETYSGFLSLFKLGAIITVLVTAFVVLLLAS</sequence>
<dbReference type="InterPro" id="IPR036596">
    <property type="entry name" value="Cyt-C_aa3_sf"/>
</dbReference>
<evidence type="ECO:0000313" key="3">
    <source>
        <dbReference type="EMBL" id="SKB68111.1"/>
    </source>
</evidence>
<protein>
    <submittedName>
        <fullName evidence="3">Aa3 type cytochrome c oxidase subunit IV</fullName>
    </submittedName>
</protein>
<organism evidence="3 4">
    <name type="scientific">Sphingopyxis flava</name>
    <dbReference type="NCBI Taxonomy" id="1507287"/>
    <lineage>
        <taxon>Bacteria</taxon>
        <taxon>Pseudomonadati</taxon>
        <taxon>Pseudomonadota</taxon>
        <taxon>Alphaproteobacteria</taxon>
        <taxon>Sphingomonadales</taxon>
        <taxon>Sphingomonadaceae</taxon>
        <taxon>Sphingopyxis</taxon>
    </lineage>
</organism>
<accession>A0A1T5D927</accession>
<evidence type="ECO:0000256" key="1">
    <source>
        <dbReference type="SAM" id="Phobius"/>
    </source>
</evidence>
<proteinExistence type="predicted"/>
<keyword evidence="1" id="KW-1133">Transmembrane helix</keyword>